<reference evidence="1" key="1">
    <citation type="journal article" date="2021" name="Proc. Natl. Acad. Sci. U.S.A.">
        <title>A Catalog of Tens of Thousands of Viruses from Human Metagenomes Reveals Hidden Associations with Chronic Diseases.</title>
        <authorList>
            <person name="Tisza M.J."/>
            <person name="Buck C.B."/>
        </authorList>
    </citation>
    <scope>NUCLEOTIDE SEQUENCE</scope>
    <source>
        <strain evidence="1">CtwQY3</strain>
    </source>
</reference>
<protein>
    <recommendedName>
        <fullName evidence="2">DUF1642 domain-containing protein</fullName>
    </recommendedName>
</protein>
<proteinExistence type="predicted"/>
<evidence type="ECO:0000313" key="1">
    <source>
        <dbReference type="EMBL" id="DAD73430.1"/>
    </source>
</evidence>
<organism evidence="1">
    <name type="scientific">Siphoviridae sp. ctwQY3</name>
    <dbReference type="NCBI Taxonomy" id="2826515"/>
    <lineage>
        <taxon>Viruses</taxon>
        <taxon>Duplodnaviria</taxon>
        <taxon>Heunggongvirae</taxon>
        <taxon>Uroviricota</taxon>
        <taxon>Caudoviricetes</taxon>
    </lineage>
</organism>
<sequence length="169" mass="19901">MNKQELIERIKGLKNLFGNKAEYIEIDAAIKLIEQLNEPQKTVVPQFVADYIKYAIENDWDFQDLFKCIEDEEDEELLRWVYHERNQETLAAAWIDGYTVEKEKQYTVKMKNLRALFCYLAYIPDEGYWSLMASGGESIIIKHTRKELEEAGFGDVFNSPLFEVEEVEE</sequence>
<dbReference type="InterPro" id="IPR012865">
    <property type="entry name" value="DUF1642"/>
</dbReference>
<name>A0A8S5LTU2_9CAUD</name>
<accession>A0A8S5LTU2</accession>
<dbReference type="EMBL" id="BK014736">
    <property type="protein sequence ID" value="DAD73430.1"/>
    <property type="molecule type" value="Genomic_DNA"/>
</dbReference>
<dbReference type="Pfam" id="PF07852">
    <property type="entry name" value="DUF1642"/>
    <property type="match status" value="1"/>
</dbReference>
<evidence type="ECO:0008006" key="2">
    <source>
        <dbReference type="Google" id="ProtNLM"/>
    </source>
</evidence>